<dbReference type="Pfam" id="PF05128">
    <property type="entry name" value="DUF697"/>
    <property type="match status" value="1"/>
</dbReference>
<dbReference type="PANTHER" id="PTHR39342:SF1">
    <property type="entry name" value="UPF0283 MEMBRANE PROTEIN YCJF"/>
    <property type="match status" value="1"/>
</dbReference>
<evidence type="ECO:0000313" key="9">
    <source>
        <dbReference type="EMBL" id="PKR90159.1"/>
    </source>
</evidence>
<gene>
    <name evidence="9" type="ORF">CXZ10_01860</name>
</gene>
<keyword evidence="10" id="KW-1185">Reference proteome</keyword>
<protein>
    <submittedName>
        <fullName evidence="9">TIGR01620 family protein</fullName>
    </submittedName>
</protein>
<dbReference type="EMBL" id="PJNW01000002">
    <property type="protein sequence ID" value="PKR90159.1"/>
    <property type="molecule type" value="Genomic_DNA"/>
</dbReference>
<dbReference type="OrthoDB" id="9816060at2"/>
<keyword evidence="5 8" id="KW-0812">Transmembrane</keyword>
<dbReference type="InterPro" id="IPR006507">
    <property type="entry name" value="UPF0283"/>
</dbReference>
<feature type="transmembrane region" description="Helical" evidence="8">
    <location>
        <begin position="87"/>
        <end position="117"/>
    </location>
</feature>
<feature type="transmembrane region" description="Helical" evidence="8">
    <location>
        <begin position="57"/>
        <end position="75"/>
    </location>
</feature>
<sequence>MTRRPTAFDLKADDVSHVRPGEAPLPDAAVIVEEAAETEDLPVPLPSARRRFPWSRLFFGAVAGILSLAIGLWLDQLVRELFARDDWLGWLAIGLIALAVLAVVAIAAREIAGLIWLRRIDRMRKRADLAAVRDDRPEAEAVVGELMTLYADRPDLAPGRRATEARVHDVIDGRDRLVLAEADLLAPLDAAARRLVSDAAARVSVVTAVSPRAAIDVIFVVVATLGLIRRLAALYGGRPGFIGLARLTRLVLTHLAVTGSIAIGDGLAQQLIGHGLAAKLSARLGEGVINGLLTARVGVAAIDVCRPLPFLERRRPQLSEIMAGIRAPRAK</sequence>
<dbReference type="AlphaFoldDB" id="A0A1I4R6M6"/>
<keyword evidence="4" id="KW-0997">Cell inner membrane</keyword>
<name>A0A1I4R6M6_9HYPH</name>
<comment type="caution">
    <text evidence="9">The sequence shown here is derived from an EMBL/GenBank/DDBJ whole genome shotgun (WGS) entry which is preliminary data.</text>
</comment>
<dbReference type="GO" id="GO:0005886">
    <property type="term" value="C:plasma membrane"/>
    <property type="evidence" value="ECO:0007669"/>
    <property type="project" value="UniProtKB-SubCell"/>
</dbReference>
<organism evidence="9 10">
    <name type="scientific">Pleomorphomonas diazotrophica</name>
    <dbReference type="NCBI Taxonomy" id="1166257"/>
    <lineage>
        <taxon>Bacteria</taxon>
        <taxon>Pseudomonadati</taxon>
        <taxon>Pseudomonadota</taxon>
        <taxon>Alphaproteobacteria</taxon>
        <taxon>Hyphomicrobiales</taxon>
        <taxon>Pleomorphomonadaceae</taxon>
        <taxon>Pleomorphomonas</taxon>
    </lineage>
</organism>
<dbReference type="RefSeq" id="WP_101287256.1">
    <property type="nucleotide sequence ID" value="NZ_FOUQ01000001.1"/>
</dbReference>
<evidence type="ECO:0000256" key="3">
    <source>
        <dbReference type="ARBA" id="ARBA00022475"/>
    </source>
</evidence>
<reference evidence="9 10" key="1">
    <citation type="submission" date="2017-12" db="EMBL/GenBank/DDBJ databases">
        <title>Anaerobic carbon monoxide metabolism by Pleomorphomonas carboxyditropha sp. nov., a new mesophilic hydrogenogenic carboxidotroph.</title>
        <authorList>
            <person name="Esquivel-Elizondo S."/>
            <person name="Krajmalnik-Brown R."/>
        </authorList>
    </citation>
    <scope>NUCLEOTIDE SEQUENCE [LARGE SCALE GENOMIC DNA]</scope>
    <source>
        <strain evidence="9 10">R5-392</strain>
    </source>
</reference>
<dbReference type="NCBIfam" id="TIGR01620">
    <property type="entry name" value="hyp_HI0043"/>
    <property type="match status" value="1"/>
</dbReference>
<dbReference type="PANTHER" id="PTHR39342">
    <property type="entry name" value="UPF0283 MEMBRANE PROTEIN YCJF"/>
    <property type="match status" value="1"/>
</dbReference>
<keyword evidence="6 8" id="KW-1133">Transmembrane helix</keyword>
<dbReference type="InterPro" id="IPR021147">
    <property type="entry name" value="DUF697"/>
</dbReference>
<accession>A0A1I4R6M6</accession>
<dbReference type="Proteomes" id="UP000233491">
    <property type="component" value="Unassembled WGS sequence"/>
</dbReference>
<evidence type="ECO:0000256" key="8">
    <source>
        <dbReference type="SAM" id="Phobius"/>
    </source>
</evidence>
<comment type="subcellular location">
    <subcellularLocation>
        <location evidence="1">Cell inner membrane</location>
        <topology evidence="1">Multi-pass membrane protein</topology>
    </subcellularLocation>
</comment>
<evidence type="ECO:0000313" key="10">
    <source>
        <dbReference type="Proteomes" id="UP000233491"/>
    </source>
</evidence>
<evidence type="ECO:0000256" key="5">
    <source>
        <dbReference type="ARBA" id="ARBA00022692"/>
    </source>
</evidence>
<proteinExistence type="inferred from homology"/>
<keyword evidence="7 8" id="KW-0472">Membrane</keyword>
<evidence type="ECO:0000256" key="4">
    <source>
        <dbReference type="ARBA" id="ARBA00022519"/>
    </source>
</evidence>
<evidence type="ECO:0000256" key="6">
    <source>
        <dbReference type="ARBA" id="ARBA00022989"/>
    </source>
</evidence>
<evidence type="ECO:0000256" key="7">
    <source>
        <dbReference type="ARBA" id="ARBA00023136"/>
    </source>
</evidence>
<evidence type="ECO:0000256" key="2">
    <source>
        <dbReference type="ARBA" id="ARBA00008255"/>
    </source>
</evidence>
<comment type="similarity">
    <text evidence="2">Belongs to the UPF0283 family.</text>
</comment>
<evidence type="ECO:0000256" key="1">
    <source>
        <dbReference type="ARBA" id="ARBA00004429"/>
    </source>
</evidence>
<keyword evidence="3" id="KW-1003">Cell membrane</keyword>